<accession>A0AAV5VII8</accession>
<feature type="chain" id="PRO_5043405903" evidence="1">
    <location>
        <begin position="24"/>
        <end position="76"/>
    </location>
</feature>
<dbReference type="EMBL" id="BTSY01000003">
    <property type="protein sequence ID" value="GMT18038.1"/>
    <property type="molecule type" value="Genomic_DNA"/>
</dbReference>
<organism evidence="2 3">
    <name type="scientific">Pristionchus fissidentatus</name>
    <dbReference type="NCBI Taxonomy" id="1538716"/>
    <lineage>
        <taxon>Eukaryota</taxon>
        <taxon>Metazoa</taxon>
        <taxon>Ecdysozoa</taxon>
        <taxon>Nematoda</taxon>
        <taxon>Chromadorea</taxon>
        <taxon>Rhabditida</taxon>
        <taxon>Rhabditina</taxon>
        <taxon>Diplogasteromorpha</taxon>
        <taxon>Diplogasteroidea</taxon>
        <taxon>Neodiplogasteridae</taxon>
        <taxon>Pristionchus</taxon>
    </lineage>
</organism>
<proteinExistence type="predicted"/>
<dbReference type="Proteomes" id="UP001432322">
    <property type="component" value="Unassembled WGS sequence"/>
</dbReference>
<keyword evidence="1" id="KW-0732">Signal</keyword>
<keyword evidence="3" id="KW-1185">Reference proteome</keyword>
<evidence type="ECO:0000313" key="2">
    <source>
        <dbReference type="EMBL" id="GMT18038.1"/>
    </source>
</evidence>
<gene>
    <name evidence="2" type="ORF">PFISCL1PPCAC_9335</name>
</gene>
<sequence length="76" mass="8423">MPPLLRLIVILFCLSLGVTSGHARIPSTIVMGKRSIDETNHNKCVEEPCVPSLPNLDANLNAFARRVHSRHSKPPR</sequence>
<evidence type="ECO:0000313" key="3">
    <source>
        <dbReference type="Proteomes" id="UP001432322"/>
    </source>
</evidence>
<evidence type="ECO:0000256" key="1">
    <source>
        <dbReference type="SAM" id="SignalP"/>
    </source>
</evidence>
<protein>
    <submittedName>
        <fullName evidence="2">Uncharacterized protein</fullName>
    </submittedName>
</protein>
<comment type="caution">
    <text evidence="2">The sequence shown here is derived from an EMBL/GenBank/DDBJ whole genome shotgun (WGS) entry which is preliminary data.</text>
</comment>
<feature type="signal peptide" evidence="1">
    <location>
        <begin position="1"/>
        <end position="23"/>
    </location>
</feature>
<dbReference type="AlphaFoldDB" id="A0AAV5VII8"/>
<reference evidence="2" key="1">
    <citation type="submission" date="2023-10" db="EMBL/GenBank/DDBJ databases">
        <title>Genome assembly of Pristionchus species.</title>
        <authorList>
            <person name="Yoshida K."/>
            <person name="Sommer R.J."/>
        </authorList>
    </citation>
    <scope>NUCLEOTIDE SEQUENCE</scope>
    <source>
        <strain evidence="2">RS5133</strain>
    </source>
</reference>
<name>A0AAV5VII8_9BILA</name>